<evidence type="ECO:0000256" key="2">
    <source>
        <dbReference type="ARBA" id="ARBA00022676"/>
    </source>
</evidence>
<dbReference type="Proteomes" id="UP000001514">
    <property type="component" value="Unassembled WGS sequence"/>
</dbReference>
<dbReference type="EMBL" id="GL377575">
    <property type="protein sequence ID" value="EFJ30703.1"/>
    <property type="molecule type" value="Genomic_DNA"/>
</dbReference>
<dbReference type="KEGG" id="smo:SELMODRAFT_89551"/>
<keyword evidence="3" id="KW-0808">Transferase</keyword>
<reference evidence="6 7" key="1">
    <citation type="journal article" date="2011" name="Science">
        <title>The Selaginella genome identifies genetic changes associated with the evolution of vascular plants.</title>
        <authorList>
            <person name="Banks J.A."/>
            <person name="Nishiyama T."/>
            <person name="Hasebe M."/>
            <person name="Bowman J.L."/>
            <person name="Gribskov M."/>
            <person name="dePamphilis C."/>
            <person name="Albert V.A."/>
            <person name="Aono N."/>
            <person name="Aoyama T."/>
            <person name="Ambrose B.A."/>
            <person name="Ashton N.W."/>
            <person name="Axtell M.J."/>
            <person name="Barker E."/>
            <person name="Barker M.S."/>
            <person name="Bennetzen J.L."/>
            <person name="Bonawitz N.D."/>
            <person name="Chapple C."/>
            <person name="Cheng C."/>
            <person name="Correa L.G."/>
            <person name="Dacre M."/>
            <person name="DeBarry J."/>
            <person name="Dreyer I."/>
            <person name="Elias M."/>
            <person name="Engstrom E.M."/>
            <person name="Estelle M."/>
            <person name="Feng L."/>
            <person name="Finet C."/>
            <person name="Floyd S.K."/>
            <person name="Frommer W.B."/>
            <person name="Fujita T."/>
            <person name="Gramzow L."/>
            <person name="Gutensohn M."/>
            <person name="Harholt J."/>
            <person name="Hattori M."/>
            <person name="Heyl A."/>
            <person name="Hirai T."/>
            <person name="Hiwatashi Y."/>
            <person name="Ishikawa M."/>
            <person name="Iwata M."/>
            <person name="Karol K.G."/>
            <person name="Koehler B."/>
            <person name="Kolukisaoglu U."/>
            <person name="Kubo M."/>
            <person name="Kurata T."/>
            <person name="Lalonde S."/>
            <person name="Li K."/>
            <person name="Li Y."/>
            <person name="Litt A."/>
            <person name="Lyons E."/>
            <person name="Manning G."/>
            <person name="Maruyama T."/>
            <person name="Michael T.P."/>
            <person name="Mikami K."/>
            <person name="Miyazaki S."/>
            <person name="Morinaga S."/>
            <person name="Murata T."/>
            <person name="Mueller-Roeber B."/>
            <person name="Nelson D.R."/>
            <person name="Obara M."/>
            <person name="Oguri Y."/>
            <person name="Olmstead R.G."/>
            <person name="Onodera N."/>
            <person name="Petersen B.L."/>
            <person name="Pils B."/>
            <person name="Prigge M."/>
            <person name="Rensing S.A."/>
            <person name="Riano-Pachon D.M."/>
            <person name="Roberts A.W."/>
            <person name="Sato Y."/>
            <person name="Scheller H.V."/>
            <person name="Schulz B."/>
            <person name="Schulz C."/>
            <person name="Shakirov E.V."/>
            <person name="Shibagaki N."/>
            <person name="Shinohara N."/>
            <person name="Shippen D.E."/>
            <person name="Soerensen I."/>
            <person name="Sotooka R."/>
            <person name="Sugimoto N."/>
            <person name="Sugita M."/>
            <person name="Sumikawa N."/>
            <person name="Tanurdzic M."/>
            <person name="Theissen G."/>
            <person name="Ulvskov P."/>
            <person name="Wakazuki S."/>
            <person name="Weng J.K."/>
            <person name="Willats W.W."/>
            <person name="Wipf D."/>
            <person name="Wolf P.G."/>
            <person name="Yang L."/>
            <person name="Zimmer A.D."/>
            <person name="Zhu Q."/>
            <person name="Mitros T."/>
            <person name="Hellsten U."/>
            <person name="Loque D."/>
            <person name="Otillar R."/>
            <person name="Salamov A."/>
            <person name="Schmutz J."/>
            <person name="Shapiro H."/>
            <person name="Lindquist E."/>
            <person name="Lucas S."/>
            <person name="Rokhsar D."/>
            <person name="Grigoriev I.V."/>
        </authorList>
    </citation>
    <scope>NUCLEOTIDE SEQUENCE [LARGE SCALE GENOMIC DNA]</scope>
</reference>
<keyword evidence="2" id="KW-0328">Glycosyltransferase</keyword>
<dbReference type="InterPro" id="IPR003406">
    <property type="entry name" value="Glyco_trans_14"/>
</dbReference>
<name>D8RAX2_SELML</name>
<dbReference type="Gramene" id="EFJ30703">
    <property type="protein sequence ID" value="EFJ30703"/>
    <property type="gene ID" value="SELMODRAFT_89551"/>
</dbReference>
<dbReference type="HOGENOM" id="CLU_035559_3_0_1"/>
<dbReference type="PANTHER" id="PTHR31042:SF145">
    <property type="entry name" value="CORE-2_I-BRANCHING BETA-1,6-N-ACETYLGLUCOSAMINYLTRANSFERASE FAMILY PROTEIN"/>
    <property type="match status" value="1"/>
</dbReference>
<evidence type="ECO:0000256" key="1">
    <source>
        <dbReference type="ARBA" id="ARBA00004606"/>
    </source>
</evidence>
<evidence type="ECO:0000313" key="6">
    <source>
        <dbReference type="EMBL" id="EFJ30703.1"/>
    </source>
</evidence>
<dbReference type="InParanoid" id="D8RAX2"/>
<sequence>MPAASIRATVPEKIGAPRIALLFLARNRLAVEEVWDLFFKGAQEHLYSIYIHARPGFVYDATNTESSFFWNRQINNSVMVEWGEASMIDAERILLHRALQDASLSHFVLLSDSCIPLYSFNYIYKYITSSPKSFVDSFIESKNTRYNFRMFPTVTHEKWRKGSQWFMLLRKHAEIVVGDSRILLKFYEHCKTSSENDCVPDEHYIQTLLAIKTVENEIERRTLTYTLWKASDRRENDRWHPVTFNTADVSAQTIKDIKGIHSIKYETEGRTEWCSCNGIPRACFLFARKFSRGAVSKLLHNVSRAFMGFDLLGANSAFAERD</sequence>
<dbReference type="PANTHER" id="PTHR31042">
    <property type="entry name" value="CORE-2/I-BRANCHING BETA-1,6-N-ACETYLGLUCOSAMINYLTRANSFERASE FAMILY PROTEIN-RELATED"/>
    <property type="match status" value="1"/>
</dbReference>
<comment type="subcellular location">
    <subcellularLocation>
        <location evidence="1">Membrane</location>
        <topology evidence="1">Single-pass type II membrane protein</topology>
    </subcellularLocation>
</comment>
<dbReference type="GO" id="GO:0016020">
    <property type="term" value="C:membrane"/>
    <property type="evidence" value="ECO:0007669"/>
    <property type="project" value="UniProtKB-SubCell"/>
</dbReference>
<dbReference type="eggNOG" id="ENOG502QS7F">
    <property type="taxonomic scope" value="Eukaryota"/>
</dbReference>
<dbReference type="AlphaFoldDB" id="D8RAX2"/>
<keyword evidence="4" id="KW-0472">Membrane</keyword>
<protein>
    <submittedName>
        <fullName evidence="6">Uncharacterized protein</fullName>
    </submittedName>
</protein>
<evidence type="ECO:0000256" key="4">
    <source>
        <dbReference type="ARBA" id="ARBA00023136"/>
    </source>
</evidence>
<dbReference type="InterPro" id="IPR044174">
    <property type="entry name" value="BC10-like"/>
</dbReference>
<evidence type="ECO:0000256" key="3">
    <source>
        <dbReference type="ARBA" id="ARBA00022679"/>
    </source>
</evidence>
<accession>D8RAX2</accession>
<keyword evidence="7" id="KW-1185">Reference proteome</keyword>
<dbReference type="GO" id="GO:0016757">
    <property type="term" value="F:glycosyltransferase activity"/>
    <property type="evidence" value="ECO:0007669"/>
    <property type="project" value="UniProtKB-KW"/>
</dbReference>
<evidence type="ECO:0000256" key="5">
    <source>
        <dbReference type="ARBA" id="ARBA00023180"/>
    </source>
</evidence>
<evidence type="ECO:0000313" key="7">
    <source>
        <dbReference type="Proteomes" id="UP000001514"/>
    </source>
</evidence>
<dbReference type="Pfam" id="PF02485">
    <property type="entry name" value="Branch"/>
    <property type="match status" value="1"/>
</dbReference>
<gene>
    <name evidence="6" type="ORF">SELMODRAFT_89551</name>
</gene>
<keyword evidence="5" id="KW-0325">Glycoprotein</keyword>
<organism evidence="7">
    <name type="scientific">Selaginella moellendorffii</name>
    <name type="common">Spikemoss</name>
    <dbReference type="NCBI Taxonomy" id="88036"/>
    <lineage>
        <taxon>Eukaryota</taxon>
        <taxon>Viridiplantae</taxon>
        <taxon>Streptophyta</taxon>
        <taxon>Embryophyta</taxon>
        <taxon>Tracheophyta</taxon>
        <taxon>Lycopodiopsida</taxon>
        <taxon>Selaginellales</taxon>
        <taxon>Selaginellaceae</taxon>
        <taxon>Selaginella</taxon>
    </lineage>
</organism>
<dbReference type="OMA" id="DCIAFFG"/>
<proteinExistence type="predicted"/>